<keyword evidence="5" id="KW-1133">Transmembrane helix</keyword>
<organism evidence="7">
    <name type="scientific">freshwater metagenome</name>
    <dbReference type="NCBI Taxonomy" id="449393"/>
    <lineage>
        <taxon>unclassified sequences</taxon>
        <taxon>metagenomes</taxon>
        <taxon>ecological metagenomes</taxon>
    </lineage>
</organism>
<dbReference type="InterPro" id="IPR001478">
    <property type="entry name" value="PDZ"/>
</dbReference>
<dbReference type="InterPro" id="IPR043504">
    <property type="entry name" value="Peptidase_S1_PA_chymotrypsin"/>
</dbReference>
<dbReference type="InterPro" id="IPR036034">
    <property type="entry name" value="PDZ_sf"/>
</dbReference>
<keyword evidence="5" id="KW-0472">Membrane</keyword>
<accession>A0A6J6SAN1</accession>
<feature type="compositionally biased region" description="Polar residues" evidence="4">
    <location>
        <begin position="1"/>
        <end position="12"/>
    </location>
</feature>
<dbReference type="PROSITE" id="PS50106">
    <property type="entry name" value="PDZ"/>
    <property type="match status" value="1"/>
</dbReference>
<dbReference type="GO" id="GO:0004252">
    <property type="term" value="F:serine-type endopeptidase activity"/>
    <property type="evidence" value="ECO:0007669"/>
    <property type="project" value="InterPro"/>
</dbReference>
<dbReference type="GO" id="GO:0006508">
    <property type="term" value="P:proteolysis"/>
    <property type="evidence" value="ECO:0007669"/>
    <property type="project" value="UniProtKB-KW"/>
</dbReference>
<dbReference type="AlphaFoldDB" id="A0A6J6SAN1"/>
<feature type="transmembrane region" description="Helical" evidence="5">
    <location>
        <begin position="60"/>
        <end position="85"/>
    </location>
</feature>
<evidence type="ECO:0000256" key="2">
    <source>
        <dbReference type="ARBA" id="ARBA00022670"/>
    </source>
</evidence>
<name>A0A6J6SAN1_9ZZZZ</name>
<dbReference type="InterPro" id="IPR001940">
    <property type="entry name" value="Peptidase_S1C"/>
</dbReference>
<keyword evidence="2" id="KW-0645">Protease</keyword>
<dbReference type="Gene3D" id="2.40.10.10">
    <property type="entry name" value="Trypsin-like serine proteases"/>
    <property type="match status" value="2"/>
</dbReference>
<dbReference type="SUPFAM" id="SSF50494">
    <property type="entry name" value="Trypsin-like serine proteases"/>
    <property type="match status" value="1"/>
</dbReference>
<proteinExistence type="inferred from homology"/>
<dbReference type="InterPro" id="IPR051201">
    <property type="entry name" value="Chloro_Bact_Ser_Proteases"/>
</dbReference>
<protein>
    <submittedName>
        <fullName evidence="7">Unannotated protein</fullName>
    </submittedName>
</protein>
<evidence type="ECO:0000256" key="3">
    <source>
        <dbReference type="ARBA" id="ARBA00022801"/>
    </source>
</evidence>
<evidence type="ECO:0000256" key="4">
    <source>
        <dbReference type="SAM" id="MobiDB-lite"/>
    </source>
</evidence>
<dbReference type="Pfam" id="PF13365">
    <property type="entry name" value="Trypsin_2"/>
    <property type="match status" value="1"/>
</dbReference>
<dbReference type="PRINTS" id="PR00834">
    <property type="entry name" value="PROTEASES2C"/>
</dbReference>
<evidence type="ECO:0000256" key="1">
    <source>
        <dbReference type="ARBA" id="ARBA00010541"/>
    </source>
</evidence>
<reference evidence="7" key="1">
    <citation type="submission" date="2020-05" db="EMBL/GenBank/DDBJ databases">
        <authorList>
            <person name="Chiriac C."/>
            <person name="Salcher M."/>
            <person name="Ghai R."/>
            <person name="Kavagutti S V."/>
        </authorList>
    </citation>
    <scope>NUCLEOTIDE SEQUENCE</scope>
</reference>
<dbReference type="Pfam" id="PF13180">
    <property type="entry name" value="PDZ_2"/>
    <property type="match status" value="1"/>
</dbReference>
<feature type="domain" description="PDZ" evidence="6">
    <location>
        <begin position="318"/>
        <end position="376"/>
    </location>
</feature>
<sequence length="415" mass="41615">MQPSLSIVSNDDSFVAPSNEPGEPQSSTPPFDGAPLSYPAASPPLAAAAPPPARRKGLGVFAVVLISVVTSLIVGSVAGLGGYLVGREVDSVSTGGQSQVQVLAQSSADSPERAPNSIAGIVSSVLPSVVSIIAKGKTDAGSGSGFVLRSDGYILTNNHVVSLVKDGGDLTVVFSDGDEVPGKVVGTNVSYDLAVIKVDRSGLPAFALGNSKAVKVGDAVIAIGAPLGLEGTVTSGIVSAVDRVVTAGGTDDLSYINAIQTDAAINPGNSGGPLLDAQGRVIGINSAIASLATNGEPGNIGLGFAIPVNSAKRIAEELIATGASTTPAIGVSLDTSYQERGAKVREVTSGGPSEAAGIKIGDVITSIGDRLINDATELVVAIRSYAPGDRIRVRFERGGKDTTVEVTLGKLPSQD</sequence>
<keyword evidence="5" id="KW-0812">Transmembrane</keyword>
<gene>
    <name evidence="7" type="ORF">UFOPK2786_00238</name>
</gene>
<dbReference type="PANTHER" id="PTHR43343">
    <property type="entry name" value="PEPTIDASE S12"/>
    <property type="match status" value="1"/>
</dbReference>
<evidence type="ECO:0000259" key="6">
    <source>
        <dbReference type="PROSITE" id="PS50106"/>
    </source>
</evidence>
<evidence type="ECO:0000313" key="7">
    <source>
        <dbReference type="EMBL" id="CAB4731914.1"/>
    </source>
</evidence>
<dbReference type="InterPro" id="IPR009003">
    <property type="entry name" value="Peptidase_S1_PA"/>
</dbReference>
<evidence type="ECO:0000256" key="5">
    <source>
        <dbReference type="SAM" id="Phobius"/>
    </source>
</evidence>
<dbReference type="PANTHER" id="PTHR43343:SF3">
    <property type="entry name" value="PROTEASE DO-LIKE 8, CHLOROPLASTIC"/>
    <property type="match status" value="1"/>
</dbReference>
<comment type="similarity">
    <text evidence="1">Belongs to the peptidase S1C family.</text>
</comment>
<feature type="region of interest" description="Disordered" evidence="4">
    <location>
        <begin position="1"/>
        <end position="37"/>
    </location>
</feature>
<dbReference type="SMART" id="SM00228">
    <property type="entry name" value="PDZ"/>
    <property type="match status" value="1"/>
</dbReference>
<dbReference type="Gene3D" id="2.30.42.10">
    <property type="match status" value="1"/>
</dbReference>
<dbReference type="SUPFAM" id="SSF50156">
    <property type="entry name" value="PDZ domain-like"/>
    <property type="match status" value="1"/>
</dbReference>
<dbReference type="EMBL" id="CAEZYW010000022">
    <property type="protein sequence ID" value="CAB4731914.1"/>
    <property type="molecule type" value="Genomic_DNA"/>
</dbReference>
<keyword evidence="3" id="KW-0378">Hydrolase</keyword>